<name>A0AAU8PA84_DESK7</name>
<dbReference type="KEGG" id="dku:Desku_1267"/>
<dbReference type="EMBL" id="CP002770">
    <property type="protein sequence ID" value="AEG14850.1"/>
    <property type="molecule type" value="Genomic_DNA"/>
</dbReference>
<organism evidence="1 2">
    <name type="scientific">Desulfofundulus kuznetsovii (strain DSM 6115 / VKM B-1805 / 17)</name>
    <name type="common">Desulfotomaculum kuznetsovii</name>
    <dbReference type="NCBI Taxonomy" id="760568"/>
    <lineage>
        <taxon>Bacteria</taxon>
        <taxon>Bacillati</taxon>
        <taxon>Bacillota</taxon>
        <taxon>Clostridia</taxon>
        <taxon>Eubacteriales</taxon>
        <taxon>Peptococcaceae</taxon>
        <taxon>Desulfofundulus</taxon>
    </lineage>
</organism>
<sequence length="75" mass="8610">MSAGLRLANRCFIRPVARSDGGGRRPDKKLKALLHKQSFSGQIVQPVLFLHQHQQFFMHVQVQLTHDITQSFRIS</sequence>
<proteinExistence type="predicted"/>
<dbReference type="AlphaFoldDB" id="A0AAU8PA84"/>
<gene>
    <name evidence="1" type="ordered locus">Desku_1267</name>
</gene>
<keyword evidence="2" id="KW-1185">Reference proteome</keyword>
<accession>A0AAU8PA84</accession>
<evidence type="ECO:0000313" key="2">
    <source>
        <dbReference type="Proteomes" id="UP000009229"/>
    </source>
</evidence>
<reference evidence="2" key="1">
    <citation type="submission" date="2011-05" db="EMBL/GenBank/DDBJ databases">
        <title>Complete sequence of Desulfotomaculum kuznetsovii DSM 6115.</title>
        <authorList>
            <person name="Lucas S."/>
            <person name="Han J."/>
            <person name="Lapidus A."/>
            <person name="Cheng J.-F."/>
            <person name="Goodwin L."/>
            <person name="Pitluck S."/>
            <person name="Peters L."/>
            <person name="Mikhailova N."/>
            <person name="Lu M."/>
            <person name="Saunders E."/>
            <person name="Han C."/>
            <person name="Tapia R."/>
            <person name="Land M."/>
            <person name="Hauser L."/>
            <person name="Kyrpides N."/>
            <person name="Ivanova N."/>
            <person name="Pagani I."/>
            <person name="Nazina T."/>
            <person name="Ivanova A."/>
            <person name="Parshina S."/>
            <person name="Kuever J."/>
            <person name="Muyzer G."/>
            <person name="Plugge C."/>
            <person name="Stams A."/>
            <person name="Woyke T."/>
        </authorList>
    </citation>
    <scope>NUCLEOTIDE SEQUENCE [LARGE SCALE GENOMIC DNA]</scope>
    <source>
        <strain evidence="2">DSM 6115 / VKM B-1805 / 17</strain>
    </source>
</reference>
<protein>
    <submittedName>
        <fullName evidence="1">Uncharacterized protein</fullName>
    </submittedName>
</protein>
<evidence type="ECO:0000313" key="1">
    <source>
        <dbReference type="EMBL" id="AEG14850.1"/>
    </source>
</evidence>
<dbReference type="Proteomes" id="UP000009229">
    <property type="component" value="Chromosome"/>
</dbReference>